<evidence type="ECO:0000313" key="6">
    <source>
        <dbReference type="EMBL" id="OKX76340.1"/>
    </source>
</evidence>
<organism evidence="6 7">
    <name type="scientific">Corynebacterium glutamicum</name>
    <name type="common">Brevibacterium saccharolyticum</name>
    <dbReference type="NCBI Taxonomy" id="1718"/>
    <lineage>
        <taxon>Bacteria</taxon>
        <taxon>Bacillati</taxon>
        <taxon>Actinomycetota</taxon>
        <taxon>Actinomycetes</taxon>
        <taxon>Mycobacteriales</taxon>
        <taxon>Corynebacteriaceae</taxon>
        <taxon>Corynebacterium</taxon>
    </lineage>
</organism>
<comment type="caution">
    <text evidence="6">The sequence shown here is derived from an EMBL/GenBank/DDBJ whole genome shotgun (WGS) entry which is preliminary data.</text>
</comment>
<dbReference type="InterPro" id="IPR001789">
    <property type="entry name" value="Sig_transdc_resp-reg_receiver"/>
</dbReference>
<dbReference type="GO" id="GO:0006355">
    <property type="term" value="P:regulation of DNA-templated transcription"/>
    <property type="evidence" value="ECO:0007669"/>
    <property type="project" value="InterPro"/>
</dbReference>
<dbReference type="SMART" id="SM00448">
    <property type="entry name" value="REC"/>
    <property type="match status" value="1"/>
</dbReference>
<dbReference type="InterPro" id="IPR001867">
    <property type="entry name" value="OmpR/PhoB-type_DNA-bd"/>
</dbReference>
<gene>
    <name evidence="6" type="ORF">AUP69_15230</name>
</gene>
<dbReference type="SMART" id="SM00862">
    <property type="entry name" value="Trans_reg_C"/>
    <property type="match status" value="1"/>
</dbReference>
<dbReference type="PANTHER" id="PTHR48111:SF36">
    <property type="entry name" value="TRANSCRIPTIONAL REGULATORY PROTEIN CUTR"/>
    <property type="match status" value="1"/>
</dbReference>
<dbReference type="Proteomes" id="UP000186091">
    <property type="component" value="Unassembled WGS sequence"/>
</dbReference>
<reference evidence="6 7" key="1">
    <citation type="submission" date="2015-12" db="EMBL/GenBank/DDBJ databases">
        <title>Genome sequence of Corynebacterium AS 1.542.</title>
        <authorList>
            <person name="Yang J."/>
            <person name="Yang S."/>
        </authorList>
    </citation>
    <scope>NUCLEOTIDE SEQUENCE [LARGE SCALE GENOMIC DNA]</scope>
    <source>
        <strain evidence="6 7">AS 1.542</strain>
    </source>
</reference>
<feature type="domain" description="Response regulatory" evidence="4">
    <location>
        <begin position="2"/>
        <end position="116"/>
    </location>
</feature>
<dbReference type="CDD" id="cd17574">
    <property type="entry name" value="REC_OmpR"/>
    <property type="match status" value="1"/>
</dbReference>
<evidence type="ECO:0000259" key="4">
    <source>
        <dbReference type="PROSITE" id="PS50110"/>
    </source>
</evidence>
<evidence type="ECO:0000259" key="5">
    <source>
        <dbReference type="PROSITE" id="PS51755"/>
    </source>
</evidence>
<dbReference type="Pfam" id="PF00072">
    <property type="entry name" value="Response_reg"/>
    <property type="match status" value="1"/>
</dbReference>
<dbReference type="GO" id="GO:0000156">
    <property type="term" value="F:phosphorelay response regulator activity"/>
    <property type="evidence" value="ECO:0007669"/>
    <property type="project" value="TreeGrafter"/>
</dbReference>
<sequence>MRVLVVDDESYLADAICTALNSANMQATTVYDGATARSSIDDIRPDVVVLDRDLPGIHGDDICHWVVDTHPATRVIMLTASGALDDRLAGFDLGADDYLPKPFEVSELIARVNALAKRNLPVRGEVYRCGDVRLDTFRREVTRGGVAVPLSPKEFAVLEVLMEAAGGVFSAEDLLAEAWDENADPFTNSPRVTVSHLRKKLGEPRIVHTVAGAGYYVAEVPR</sequence>
<dbReference type="Gene3D" id="3.40.50.2300">
    <property type="match status" value="1"/>
</dbReference>
<dbReference type="AlphaFoldDB" id="A0AB36I5R3"/>
<evidence type="ECO:0000256" key="1">
    <source>
        <dbReference type="ARBA" id="ARBA00023125"/>
    </source>
</evidence>
<evidence type="ECO:0000256" key="2">
    <source>
        <dbReference type="PROSITE-ProRule" id="PRU00169"/>
    </source>
</evidence>
<dbReference type="InterPro" id="IPR039420">
    <property type="entry name" value="WalR-like"/>
</dbReference>
<dbReference type="Gene3D" id="6.10.250.690">
    <property type="match status" value="1"/>
</dbReference>
<dbReference type="InterPro" id="IPR036388">
    <property type="entry name" value="WH-like_DNA-bd_sf"/>
</dbReference>
<dbReference type="EMBL" id="LOQT01000037">
    <property type="protein sequence ID" value="OKX76340.1"/>
    <property type="molecule type" value="Genomic_DNA"/>
</dbReference>
<dbReference type="SUPFAM" id="SSF52172">
    <property type="entry name" value="CheY-like"/>
    <property type="match status" value="1"/>
</dbReference>
<dbReference type="PANTHER" id="PTHR48111">
    <property type="entry name" value="REGULATOR OF RPOS"/>
    <property type="match status" value="1"/>
</dbReference>
<dbReference type="RefSeq" id="WP_031512207.1">
    <property type="nucleotide sequence ID" value="NZ_JAAOYN010000001.1"/>
</dbReference>
<dbReference type="PROSITE" id="PS51755">
    <property type="entry name" value="OMPR_PHOB"/>
    <property type="match status" value="1"/>
</dbReference>
<accession>A0AB36I5R3</accession>
<feature type="modified residue" description="4-aspartylphosphate" evidence="2">
    <location>
        <position position="51"/>
    </location>
</feature>
<dbReference type="InterPro" id="IPR011006">
    <property type="entry name" value="CheY-like_superfamily"/>
</dbReference>
<protein>
    <submittedName>
        <fullName evidence="6">DNA-binding response regulator</fullName>
    </submittedName>
</protein>
<dbReference type="Gene3D" id="1.10.10.10">
    <property type="entry name" value="Winged helix-like DNA-binding domain superfamily/Winged helix DNA-binding domain"/>
    <property type="match status" value="1"/>
</dbReference>
<evidence type="ECO:0000313" key="7">
    <source>
        <dbReference type="Proteomes" id="UP000186091"/>
    </source>
</evidence>
<dbReference type="GO" id="GO:0000976">
    <property type="term" value="F:transcription cis-regulatory region binding"/>
    <property type="evidence" value="ECO:0007669"/>
    <property type="project" value="TreeGrafter"/>
</dbReference>
<dbReference type="Pfam" id="PF00486">
    <property type="entry name" value="Trans_reg_C"/>
    <property type="match status" value="1"/>
</dbReference>
<dbReference type="GO" id="GO:0005829">
    <property type="term" value="C:cytosol"/>
    <property type="evidence" value="ECO:0007669"/>
    <property type="project" value="TreeGrafter"/>
</dbReference>
<name>A0AB36I5R3_CORGT</name>
<feature type="DNA-binding region" description="OmpR/PhoB-type" evidence="3">
    <location>
        <begin position="124"/>
        <end position="219"/>
    </location>
</feature>
<feature type="domain" description="OmpR/PhoB-type" evidence="5">
    <location>
        <begin position="124"/>
        <end position="219"/>
    </location>
</feature>
<dbReference type="GO" id="GO:0032993">
    <property type="term" value="C:protein-DNA complex"/>
    <property type="evidence" value="ECO:0007669"/>
    <property type="project" value="TreeGrafter"/>
</dbReference>
<keyword evidence="1 3" id="KW-0238">DNA-binding</keyword>
<proteinExistence type="predicted"/>
<dbReference type="CDD" id="cd00383">
    <property type="entry name" value="trans_reg_C"/>
    <property type="match status" value="1"/>
</dbReference>
<dbReference type="PROSITE" id="PS50110">
    <property type="entry name" value="RESPONSE_REGULATORY"/>
    <property type="match status" value="1"/>
</dbReference>
<keyword evidence="2" id="KW-0597">Phosphoprotein</keyword>
<evidence type="ECO:0000256" key="3">
    <source>
        <dbReference type="PROSITE-ProRule" id="PRU01091"/>
    </source>
</evidence>